<protein>
    <submittedName>
        <fullName evidence="2">Endoribonuclease L-PSP</fullName>
    </submittedName>
</protein>
<evidence type="ECO:0000313" key="3">
    <source>
        <dbReference type="Proteomes" id="UP000031967"/>
    </source>
</evidence>
<evidence type="ECO:0000313" key="2">
    <source>
        <dbReference type="EMBL" id="KIL39644.1"/>
    </source>
</evidence>
<gene>
    <name evidence="2" type="ORF">SD70_18500</name>
</gene>
<dbReference type="CDD" id="cd00448">
    <property type="entry name" value="YjgF_YER057c_UK114_family"/>
    <property type="match status" value="1"/>
</dbReference>
<proteinExistence type="inferred from homology"/>
<dbReference type="Proteomes" id="UP000031967">
    <property type="component" value="Unassembled WGS sequence"/>
</dbReference>
<sequence>MQEEKQIIFRSPQTMPPANGYTQVVEVRNARTIYVSGQVAINQNGELVGPGDLKAQTIQVFENIKAALEASDATFDNVVKLTFFLTDISQIQMVRDIRDMYVNTKHPPASSAVEVSKLINEHFLIEIEAIAVGK</sequence>
<dbReference type="InterPro" id="IPR006175">
    <property type="entry name" value="YjgF/YER057c/UK114"/>
</dbReference>
<dbReference type="PANTHER" id="PTHR11803:SF58">
    <property type="entry name" value="PROTEIN HMF1-RELATED"/>
    <property type="match status" value="1"/>
</dbReference>
<dbReference type="SUPFAM" id="SSF55298">
    <property type="entry name" value="YjgF-like"/>
    <property type="match status" value="1"/>
</dbReference>
<keyword evidence="3" id="KW-1185">Reference proteome</keyword>
<dbReference type="RefSeq" id="WP_041049014.1">
    <property type="nucleotide sequence ID" value="NZ_JXAK01000033.1"/>
</dbReference>
<dbReference type="PANTHER" id="PTHR11803">
    <property type="entry name" value="2-IMINOBUTANOATE/2-IMINOPROPANOATE DEAMINASE RIDA"/>
    <property type="match status" value="1"/>
</dbReference>
<accession>A0ABR5AF09</accession>
<dbReference type="InterPro" id="IPR035959">
    <property type="entry name" value="RutC-like_sf"/>
</dbReference>
<evidence type="ECO:0000256" key="1">
    <source>
        <dbReference type="ARBA" id="ARBA00010552"/>
    </source>
</evidence>
<dbReference type="EMBL" id="JXAK01000033">
    <property type="protein sequence ID" value="KIL39644.1"/>
    <property type="molecule type" value="Genomic_DNA"/>
</dbReference>
<dbReference type="Gene3D" id="3.30.1330.40">
    <property type="entry name" value="RutC-like"/>
    <property type="match status" value="1"/>
</dbReference>
<reference evidence="2 3" key="1">
    <citation type="submission" date="2014-12" db="EMBL/GenBank/DDBJ databases">
        <title>Draft genome sequence of Paenibacillus kamchatkensis strain B-2647.</title>
        <authorList>
            <person name="Karlyshev A.V."/>
            <person name="Kudryashova E.B."/>
        </authorList>
    </citation>
    <scope>NUCLEOTIDE SEQUENCE [LARGE SCALE GENOMIC DNA]</scope>
    <source>
        <strain evidence="2 3">VKM B-2647</strain>
    </source>
</reference>
<comment type="similarity">
    <text evidence="1">Belongs to the RutC family.</text>
</comment>
<comment type="caution">
    <text evidence="2">The sequence shown here is derived from an EMBL/GenBank/DDBJ whole genome shotgun (WGS) entry which is preliminary data.</text>
</comment>
<organism evidence="2 3">
    <name type="scientific">Gordoniibacillus kamchatkensis</name>
    <dbReference type="NCBI Taxonomy" id="1590651"/>
    <lineage>
        <taxon>Bacteria</taxon>
        <taxon>Bacillati</taxon>
        <taxon>Bacillota</taxon>
        <taxon>Bacilli</taxon>
        <taxon>Bacillales</taxon>
        <taxon>Paenibacillaceae</taxon>
        <taxon>Gordoniibacillus</taxon>
    </lineage>
</organism>
<dbReference type="Pfam" id="PF01042">
    <property type="entry name" value="Ribonuc_L-PSP"/>
    <property type="match status" value="1"/>
</dbReference>
<name>A0ABR5AF09_9BACL</name>